<feature type="domain" description="EamA" evidence="7">
    <location>
        <begin position="135"/>
        <end position="268"/>
    </location>
</feature>
<evidence type="ECO:0000256" key="1">
    <source>
        <dbReference type="ARBA" id="ARBA00004141"/>
    </source>
</evidence>
<feature type="transmembrane region" description="Helical" evidence="6">
    <location>
        <begin position="111"/>
        <end position="129"/>
    </location>
</feature>
<evidence type="ECO:0000256" key="4">
    <source>
        <dbReference type="ARBA" id="ARBA00022989"/>
    </source>
</evidence>
<dbReference type="EMBL" id="VUJV01000007">
    <property type="protein sequence ID" value="KAA1416485.1"/>
    <property type="molecule type" value="Genomic_DNA"/>
</dbReference>
<dbReference type="Proteomes" id="UP000325003">
    <property type="component" value="Unassembled WGS sequence"/>
</dbReference>
<keyword evidence="4 6" id="KW-1133">Transmembrane helix</keyword>
<feature type="transmembrane region" description="Helical" evidence="6">
    <location>
        <begin position="200"/>
        <end position="223"/>
    </location>
</feature>
<feature type="transmembrane region" description="Helical" evidence="6">
    <location>
        <begin position="55"/>
        <end position="77"/>
    </location>
</feature>
<dbReference type="SUPFAM" id="SSF103481">
    <property type="entry name" value="Multidrug resistance efflux transporter EmrE"/>
    <property type="match status" value="2"/>
</dbReference>
<dbReference type="InterPro" id="IPR050638">
    <property type="entry name" value="AA-Vitamin_Transporters"/>
</dbReference>
<feature type="domain" description="EamA" evidence="7">
    <location>
        <begin position="11"/>
        <end position="126"/>
    </location>
</feature>
<feature type="transmembrane region" description="Helical" evidence="6">
    <location>
        <begin position="25"/>
        <end position="43"/>
    </location>
</feature>
<evidence type="ECO:0000256" key="3">
    <source>
        <dbReference type="ARBA" id="ARBA00022692"/>
    </source>
</evidence>
<feature type="transmembrane region" description="Helical" evidence="6">
    <location>
        <begin position="135"/>
        <end position="157"/>
    </location>
</feature>
<dbReference type="GO" id="GO:0016020">
    <property type="term" value="C:membrane"/>
    <property type="evidence" value="ECO:0007669"/>
    <property type="project" value="UniProtKB-SubCell"/>
</dbReference>
<organism evidence="8 9">
    <name type="scientific">Nocardioides humilatus</name>
    <dbReference type="NCBI Taxonomy" id="2607660"/>
    <lineage>
        <taxon>Bacteria</taxon>
        <taxon>Bacillati</taxon>
        <taxon>Actinomycetota</taxon>
        <taxon>Actinomycetes</taxon>
        <taxon>Propionibacteriales</taxon>
        <taxon>Nocardioidaceae</taxon>
        <taxon>Nocardioides</taxon>
    </lineage>
</organism>
<keyword evidence="3 6" id="KW-0812">Transmembrane</keyword>
<feature type="transmembrane region" description="Helical" evidence="6">
    <location>
        <begin position="164"/>
        <end position="185"/>
    </location>
</feature>
<reference evidence="8 9" key="1">
    <citation type="submission" date="2019-09" db="EMBL/GenBank/DDBJ databases">
        <title>Nocardioides panacisoli sp. nov., isolated from the soil of a ginseng field.</title>
        <authorList>
            <person name="Cho C."/>
        </authorList>
    </citation>
    <scope>NUCLEOTIDE SEQUENCE [LARGE SCALE GENOMIC DNA]</scope>
    <source>
        <strain evidence="8 9">BN130099</strain>
    </source>
</reference>
<dbReference type="PANTHER" id="PTHR32322">
    <property type="entry name" value="INNER MEMBRANE TRANSPORTER"/>
    <property type="match status" value="1"/>
</dbReference>
<evidence type="ECO:0000313" key="8">
    <source>
        <dbReference type="EMBL" id="KAA1416485.1"/>
    </source>
</evidence>
<feature type="transmembrane region" description="Helical" evidence="6">
    <location>
        <begin position="254"/>
        <end position="271"/>
    </location>
</feature>
<protein>
    <submittedName>
        <fullName evidence="8">DMT family transporter</fullName>
    </submittedName>
</protein>
<dbReference type="PANTHER" id="PTHR32322:SF2">
    <property type="entry name" value="EAMA DOMAIN-CONTAINING PROTEIN"/>
    <property type="match status" value="1"/>
</dbReference>
<dbReference type="InterPro" id="IPR037185">
    <property type="entry name" value="EmrE-like"/>
</dbReference>
<dbReference type="AlphaFoldDB" id="A0A5B1L7H1"/>
<comment type="caution">
    <text evidence="8">The sequence shown here is derived from an EMBL/GenBank/DDBJ whole genome shotgun (WGS) entry which is preliminary data.</text>
</comment>
<gene>
    <name evidence="8" type="ORF">F0U44_19190</name>
</gene>
<comment type="subcellular location">
    <subcellularLocation>
        <location evidence="1">Membrane</location>
        <topology evidence="1">Multi-pass membrane protein</topology>
    </subcellularLocation>
</comment>
<keyword evidence="9" id="KW-1185">Reference proteome</keyword>
<evidence type="ECO:0000256" key="2">
    <source>
        <dbReference type="ARBA" id="ARBA00007362"/>
    </source>
</evidence>
<evidence type="ECO:0000259" key="7">
    <source>
        <dbReference type="Pfam" id="PF00892"/>
    </source>
</evidence>
<feature type="transmembrane region" description="Helical" evidence="6">
    <location>
        <begin position="83"/>
        <end position="104"/>
    </location>
</feature>
<evidence type="ECO:0000256" key="6">
    <source>
        <dbReference type="SAM" id="Phobius"/>
    </source>
</evidence>
<proteinExistence type="inferred from homology"/>
<evidence type="ECO:0000256" key="5">
    <source>
        <dbReference type="ARBA" id="ARBA00023136"/>
    </source>
</evidence>
<dbReference type="InterPro" id="IPR000620">
    <property type="entry name" value="EamA_dom"/>
</dbReference>
<sequence length="283" mass="27984">MMGSSIPVVGTLQDFPPLTAQSVRYAIAGLALLVWLVVSARRAGSPLVIPGLRDLVALVGLAATGLLGFNLAILLAQRDAEPGLVGAVVGAAPLVLAVLTPALARERPARAVLVGAALVVIGVGVMAGGGSWEPIGLFFAGLALLGEVCFTVLAVGVLKRLGALAVSTWCCLLAAAGGAVIAVVGEQDQWRDPTAGEVVAILYIALPVTVLGFACWYTAVGALGGDRAGVLLGLAPAVALVLGVVLGAQSVTAAGVGGVLLVGVGCAIGLAPRRTSVDLGVTL</sequence>
<accession>A0A5B1L7H1</accession>
<keyword evidence="5 6" id="KW-0472">Membrane</keyword>
<comment type="similarity">
    <text evidence="2">Belongs to the EamA transporter family.</text>
</comment>
<reference evidence="8 9" key="2">
    <citation type="submission" date="2019-09" db="EMBL/GenBank/DDBJ databases">
        <authorList>
            <person name="Jin C."/>
        </authorList>
    </citation>
    <scope>NUCLEOTIDE SEQUENCE [LARGE SCALE GENOMIC DNA]</scope>
    <source>
        <strain evidence="8 9">BN130099</strain>
    </source>
</reference>
<evidence type="ECO:0000313" key="9">
    <source>
        <dbReference type="Proteomes" id="UP000325003"/>
    </source>
</evidence>
<name>A0A5B1L7H1_9ACTN</name>
<feature type="transmembrane region" description="Helical" evidence="6">
    <location>
        <begin position="230"/>
        <end position="248"/>
    </location>
</feature>
<dbReference type="Pfam" id="PF00892">
    <property type="entry name" value="EamA"/>
    <property type="match status" value="2"/>
</dbReference>